<dbReference type="FunFam" id="3.40.309.10:FF:000003">
    <property type="entry name" value="Aldehyde dehydrogenase"/>
    <property type="match status" value="1"/>
</dbReference>
<dbReference type="PROSITE" id="PS00687">
    <property type="entry name" value="ALDEHYDE_DEHYDR_GLU"/>
    <property type="match status" value="1"/>
</dbReference>
<accession>A0A090VM21</accession>
<dbReference type="InterPro" id="IPR016161">
    <property type="entry name" value="Ald_DH/histidinol_DH"/>
</dbReference>
<dbReference type="FunFam" id="3.40.605.10:FF:000004">
    <property type="entry name" value="Aldehyde dehydrogenase"/>
    <property type="match status" value="1"/>
</dbReference>
<dbReference type="InterPro" id="IPR012394">
    <property type="entry name" value="Aldehyde_DH_NAD(P)"/>
</dbReference>
<dbReference type="PANTHER" id="PTHR43570:SF16">
    <property type="entry name" value="ALDEHYDE DEHYDROGENASE TYPE III, ISOFORM Q"/>
    <property type="match status" value="1"/>
</dbReference>
<dbReference type="CDD" id="cd07136">
    <property type="entry name" value="ALDH_YwdH-P39616"/>
    <property type="match status" value="1"/>
</dbReference>
<dbReference type="InterPro" id="IPR016163">
    <property type="entry name" value="Ald_DH_C"/>
</dbReference>
<dbReference type="GO" id="GO:0006081">
    <property type="term" value="P:aldehyde metabolic process"/>
    <property type="evidence" value="ECO:0007669"/>
    <property type="project" value="InterPro"/>
</dbReference>
<dbReference type="GO" id="GO:0004029">
    <property type="term" value="F:aldehyde dehydrogenase (NAD+) activity"/>
    <property type="evidence" value="ECO:0007669"/>
    <property type="project" value="TreeGrafter"/>
</dbReference>
<dbReference type="InterPro" id="IPR016160">
    <property type="entry name" value="Ald_DH_CS_CYS"/>
</dbReference>
<dbReference type="InterPro" id="IPR015590">
    <property type="entry name" value="Aldehyde_DH_dom"/>
</dbReference>
<comment type="similarity">
    <text evidence="1 4 7">Belongs to the aldehyde dehydrogenase family.</text>
</comment>
<dbReference type="GO" id="GO:0005737">
    <property type="term" value="C:cytoplasm"/>
    <property type="evidence" value="ECO:0007669"/>
    <property type="project" value="TreeGrafter"/>
</dbReference>
<protein>
    <recommendedName>
        <fullName evidence="4">Aldehyde dehydrogenase</fullName>
    </recommendedName>
</protein>
<proteinExistence type="inferred from homology"/>
<sequence>MKAIPEIIVKQKEYFKSGKTKSVAFRISILKALKKELLANEQAVFNALKLDFKKSEFETYLSEYSMVMSQLNLVIKNLKKWAKPQRVSSSLLLFPASSFIYKEPYGSVLIISPWNYPFILALEPLILAIAAGNTVVLKPSELTENTSRLISNLVKNVFPQELATSIVGGVDVATALLNQRWDYIFFTGSVSVGKIIAQAAAKHLTPVTLELGGKSPCIIDDTVDLKLTAKRVVWGKFLNAGQTCIAPDYILVKKQIKADFTKALIEEIKQAYGNDIKASEDFPRIINQKNTQRLANMLNQETISFGGEIDETTCYIAPTLLDNPDLDSPVMQEEIFGPILPILTFETEQDIESVISQYEKPLAFYVFSNNKAFSKGLIERFSFGGGVINDTLMHFGNNKLPFGGVGFSGMGNYHGKFGFDTFSHHKAIVNRKNWIDPPVRYAPYQGKLKWLKLFFKYFT</sequence>
<feature type="active site" evidence="5">
    <location>
        <position position="244"/>
    </location>
</feature>
<keyword evidence="2 4" id="KW-0560">Oxidoreductase</keyword>
<name>A0A090VM21_9FLAO</name>
<dbReference type="PANTHER" id="PTHR43570">
    <property type="entry name" value="ALDEHYDE DEHYDROGENASE"/>
    <property type="match status" value="1"/>
</dbReference>
<evidence type="ECO:0000259" key="8">
    <source>
        <dbReference type="Pfam" id="PF00171"/>
    </source>
</evidence>
<reference evidence="9 10" key="1">
    <citation type="journal article" date="2014" name="Genome Announc.">
        <title>Draft Genome Sequences of Marine Flavobacterium Algibacter lectus Strains SS8 and NR4.</title>
        <authorList>
            <person name="Takatani N."/>
            <person name="Nakanishi M."/>
            <person name="Meirelles P."/>
            <person name="Mino S."/>
            <person name="Suda W."/>
            <person name="Oshima K."/>
            <person name="Hattori M."/>
            <person name="Ohkuma M."/>
            <person name="Hosokawa M."/>
            <person name="Miyashita K."/>
            <person name="Thompson F.L."/>
            <person name="Niwa A."/>
            <person name="Sawabe T."/>
            <person name="Sawabe T."/>
        </authorList>
    </citation>
    <scope>NUCLEOTIDE SEQUENCE [LARGE SCALE GENOMIC DNA]</scope>
    <source>
        <strain evidence="9 10">JCM 19300</strain>
    </source>
</reference>
<comment type="caution">
    <text evidence="9">The sequence shown here is derived from an EMBL/GenBank/DDBJ whole genome shotgun (WGS) entry which is preliminary data.</text>
</comment>
<dbReference type="Gene3D" id="3.40.605.10">
    <property type="entry name" value="Aldehyde Dehydrogenase, Chain A, domain 1"/>
    <property type="match status" value="1"/>
</dbReference>
<evidence type="ECO:0000256" key="7">
    <source>
        <dbReference type="RuleBase" id="RU003345"/>
    </source>
</evidence>
<dbReference type="InterPro" id="IPR029510">
    <property type="entry name" value="Ald_DH_CS_GLU"/>
</dbReference>
<dbReference type="OrthoDB" id="9762913at2"/>
<organism evidence="9 10">
    <name type="scientific">Algibacter lectus</name>
    <dbReference type="NCBI Taxonomy" id="221126"/>
    <lineage>
        <taxon>Bacteria</taxon>
        <taxon>Pseudomonadati</taxon>
        <taxon>Bacteroidota</taxon>
        <taxon>Flavobacteriia</taxon>
        <taxon>Flavobacteriales</taxon>
        <taxon>Flavobacteriaceae</taxon>
        <taxon>Algibacter</taxon>
    </lineage>
</organism>
<gene>
    <name evidence="9" type="ORF">JCM19300_225</name>
</gene>
<dbReference type="Pfam" id="PF00171">
    <property type="entry name" value="Aldedh"/>
    <property type="match status" value="1"/>
</dbReference>
<dbReference type="EMBL" id="BBNQ01000032">
    <property type="protein sequence ID" value="GAL65063.1"/>
    <property type="molecule type" value="Genomic_DNA"/>
</dbReference>
<evidence type="ECO:0000256" key="1">
    <source>
        <dbReference type="ARBA" id="ARBA00009986"/>
    </source>
</evidence>
<dbReference type="AlphaFoldDB" id="A0A090VM21"/>
<dbReference type="Proteomes" id="UP000029644">
    <property type="component" value="Unassembled WGS sequence"/>
</dbReference>
<evidence type="ECO:0000313" key="9">
    <source>
        <dbReference type="EMBL" id="GAL65063.1"/>
    </source>
</evidence>
<evidence type="ECO:0000256" key="4">
    <source>
        <dbReference type="PIRNR" id="PIRNR036492"/>
    </source>
</evidence>
<evidence type="ECO:0000313" key="10">
    <source>
        <dbReference type="Proteomes" id="UP000029644"/>
    </source>
</evidence>
<feature type="active site" evidence="5 6">
    <location>
        <position position="210"/>
    </location>
</feature>
<dbReference type="SUPFAM" id="SSF53720">
    <property type="entry name" value="ALDH-like"/>
    <property type="match status" value="1"/>
</dbReference>
<evidence type="ECO:0000256" key="2">
    <source>
        <dbReference type="ARBA" id="ARBA00023002"/>
    </source>
</evidence>
<dbReference type="InterPro" id="IPR016162">
    <property type="entry name" value="Ald_DH_N"/>
</dbReference>
<evidence type="ECO:0000256" key="6">
    <source>
        <dbReference type="PROSITE-ProRule" id="PRU10007"/>
    </source>
</evidence>
<evidence type="ECO:0000256" key="5">
    <source>
        <dbReference type="PIRSR" id="PIRSR036492-1"/>
    </source>
</evidence>
<dbReference type="PIRSF" id="PIRSF036492">
    <property type="entry name" value="ALDH"/>
    <property type="match status" value="1"/>
</dbReference>
<dbReference type="PROSITE" id="PS00070">
    <property type="entry name" value="ALDEHYDE_DEHYDR_CYS"/>
    <property type="match status" value="1"/>
</dbReference>
<keyword evidence="3" id="KW-0520">NAD</keyword>
<dbReference type="Gene3D" id="3.40.309.10">
    <property type="entry name" value="Aldehyde Dehydrogenase, Chain A, domain 2"/>
    <property type="match status" value="1"/>
</dbReference>
<feature type="domain" description="Aldehyde dehydrogenase" evidence="8">
    <location>
        <begin position="7"/>
        <end position="427"/>
    </location>
</feature>
<evidence type="ECO:0000256" key="3">
    <source>
        <dbReference type="ARBA" id="ARBA00023027"/>
    </source>
</evidence>